<proteinExistence type="predicted"/>
<reference evidence="12 13" key="1">
    <citation type="submission" date="2015-12" db="EMBL/GenBank/DDBJ databases">
        <title>Dictyostelia acquired genes for synthesis and detection of signals that induce cell-type specialization by lateral gene transfer from prokaryotes.</title>
        <authorList>
            <person name="Gloeckner G."/>
            <person name="Schaap P."/>
        </authorList>
    </citation>
    <scope>NUCLEOTIDE SEQUENCE [LARGE SCALE GENOMIC DNA]</scope>
    <source>
        <strain evidence="12 13">TK</strain>
    </source>
</reference>
<dbReference type="InterPro" id="IPR017927">
    <property type="entry name" value="FAD-bd_FR_type"/>
</dbReference>
<sequence length="902" mass="104546">MEKIIDSSPPENIHAPQLKRSKSLYRIPNIGANKTSNLTDAEKLLYIKGKENEVIINEYLHTHMNDPEALKLNKQEFSQLFNIPNLDDVNSIFNLFDVTKIVQPRRIRITKDKFKSNDIQLHSSPGELPILQPFQGTSPFLSNTDPSIELNSSNNMLSASTSSTNGFSNLSTSNSGINTDLNNNNNNNDVFINQSNNNIHVSPTVETYCVNPPSPGPKSKWRPQNIITSRITSKSKKNGHIISRLDYVDLVEVATRVKYFHLQVSNSTEQQHIRDSFALYDIFNRGFITRDDLKKVLIFRSKQSGLAFSDETFDFLVDHIFDQFDKIKDNVIHFEEFKEEYTKIDESEKELHPFSKKAHNIRRYFKIEGVKIFWIVFWILINIGLGFASWHPLHKYHQGAIGLFGKGLYVSRISAALVTFNASLILLTMCKQIITWLRKFKLCRIIIPLDKNIIFHKLIASVIIVAAFAHVVGWVVSMSIASNKPEELFIKCFHPHYDHRPSAYHLIFASLPGITGIILIVILTIMVFTSLKSFRNKHYEGFYYTHHLFIAFYIVIIIHGLKGWIKAPGFWKWFIAPVAIYIFDRGFRIIKRTYKVKLADISLEYPSILVMKFEKPKKYRYRVGQYLQINVPKISKLQWHPITISSSPLEKLISLHIRVFGNEKSWTSRLQRHFQQIENDPTSGDMEEIHSKIEQTKVRIDGPLGSSSQYVLNYKLVLMVGAGIGVTPMTSLLQDIKIKKEHKLLGQNALCELEHNNNYSMGNLEKVHFFWLNRDPLYFQWIEDLLIDIYNLGNHSIPKISVHTFNTSLYPKNDVRVFMLWRGLDKLFETQGLDPITHLPFKTHWSRPNWDAIFTYYSNKYKGQEIGVFCCGPKDLSKELYDKCRYYTSIKGTKFKFHKENF</sequence>
<keyword evidence="7" id="KW-0560">Oxidoreductase</keyword>
<dbReference type="InterPro" id="IPR002048">
    <property type="entry name" value="EF_hand_dom"/>
</dbReference>
<comment type="caution">
    <text evidence="12">The sequence shown here is derived from an EMBL/GenBank/DDBJ whole genome shotgun (WGS) entry which is preliminary data.</text>
</comment>
<dbReference type="PROSITE" id="PS50222">
    <property type="entry name" value="EF_HAND_2"/>
    <property type="match status" value="1"/>
</dbReference>
<dbReference type="GO" id="GO:0043020">
    <property type="term" value="C:NADPH oxidase complex"/>
    <property type="evidence" value="ECO:0007669"/>
    <property type="project" value="TreeGrafter"/>
</dbReference>
<feature type="domain" description="FAD-binding FR-type" evidence="11">
    <location>
        <begin position="591"/>
        <end position="710"/>
    </location>
</feature>
<dbReference type="STRING" id="361077.A0A151Z815"/>
<dbReference type="SFLD" id="SFLDS00052">
    <property type="entry name" value="Ferric_Reductase_Domain"/>
    <property type="match status" value="1"/>
</dbReference>
<dbReference type="Pfam" id="PF01794">
    <property type="entry name" value="Ferric_reduct"/>
    <property type="match status" value="1"/>
</dbReference>
<dbReference type="InterPro" id="IPR050369">
    <property type="entry name" value="RBOH/FRE"/>
</dbReference>
<evidence type="ECO:0000259" key="10">
    <source>
        <dbReference type="PROSITE" id="PS50222"/>
    </source>
</evidence>
<evidence type="ECO:0000256" key="5">
    <source>
        <dbReference type="ARBA" id="ARBA00022857"/>
    </source>
</evidence>
<protein>
    <submittedName>
        <fullName evidence="12">Superoxide-generating NADPH oxidase flavocytochrome</fullName>
    </submittedName>
</protein>
<feature type="transmembrane region" description="Helical" evidence="9">
    <location>
        <begin position="541"/>
        <end position="558"/>
    </location>
</feature>
<dbReference type="SUPFAM" id="SSF63380">
    <property type="entry name" value="Riboflavin synthase domain-like"/>
    <property type="match status" value="1"/>
</dbReference>
<keyword evidence="5" id="KW-0521">NADP</keyword>
<evidence type="ECO:0000256" key="2">
    <source>
        <dbReference type="ARBA" id="ARBA00022630"/>
    </source>
</evidence>
<dbReference type="PANTHER" id="PTHR11972:SF201">
    <property type="entry name" value="SUPEROXIDE-GENERATING NADPH OXIDASE HEAVY CHAIN SUBUNIT C"/>
    <property type="match status" value="1"/>
</dbReference>
<dbReference type="InterPro" id="IPR013121">
    <property type="entry name" value="Fe_red_NAD-bd_6"/>
</dbReference>
<dbReference type="InterPro" id="IPR039261">
    <property type="entry name" value="FNR_nucleotide-bd"/>
</dbReference>
<dbReference type="Gene3D" id="1.10.238.10">
    <property type="entry name" value="EF-hand"/>
    <property type="match status" value="1"/>
</dbReference>
<evidence type="ECO:0000313" key="13">
    <source>
        <dbReference type="Proteomes" id="UP000076078"/>
    </source>
</evidence>
<keyword evidence="4" id="KW-0274">FAD</keyword>
<keyword evidence="8 9" id="KW-0472">Membrane</keyword>
<keyword evidence="6 9" id="KW-1133">Transmembrane helix</keyword>
<evidence type="ECO:0000256" key="6">
    <source>
        <dbReference type="ARBA" id="ARBA00022989"/>
    </source>
</evidence>
<dbReference type="InterPro" id="IPR013112">
    <property type="entry name" value="FAD-bd_8"/>
</dbReference>
<evidence type="ECO:0000256" key="3">
    <source>
        <dbReference type="ARBA" id="ARBA00022692"/>
    </source>
</evidence>
<evidence type="ECO:0000256" key="7">
    <source>
        <dbReference type="ARBA" id="ARBA00023002"/>
    </source>
</evidence>
<evidence type="ECO:0000313" key="12">
    <source>
        <dbReference type="EMBL" id="KYQ90113.1"/>
    </source>
</evidence>
<dbReference type="Gene3D" id="3.40.50.80">
    <property type="entry name" value="Nucleotide-binding domain of ferredoxin-NADP reductase (FNR) module"/>
    <property type="match status" value="1"/>
</dbReference>
<feature type="transmembrane region" description="Helical" evidence="9">
    <location>
        <begin position="413"/>
        <end position="437"/>
    </location>
</feature>
<feature type="transmembrane region" description="Helical" evidence="9">
    <location>
        <begin position="372"/>
        <end position="393"/>
    </location>
</feature>
<dbReference type="AlphaFoldDB" id="A0A151Z815"/>
<keyword evidence="3 9" id="KW-0812">Transmembrane</keyword>
<dbReference type="PANTHER" id="PTHR11972">
    <property type="entry name" value="NADPH OXIDASE"/>
    <property type="match status" value="1"/>
</dbReference>
<dbReference type="GO" id="GO:0042554">
    <property type="term" value="P:superoxide anion generation"/>
    <property type="evidence" value="ECO:0007669"/>
    <property type="project" value="TreeGrafter"/>
</dbReference>
<accession>A0A151Z815</accession>
<dbReference type="GO" id="GO:0006952">
    <property type="term" value="P:defense response"/>
    <property type="evidence" value="ECO:0007669"/>
    <property type="project" value="TreeGrafter"/>
</dbReference>
<dbReference type="Proteomes" id="UP000076078">
    <property type="component" value="Unassembled WGS sequence"/>
</dbReference>
<gene>
    <name evidence="12" type="ORF">DLAC_08697</name>
</gene>
<dbReference type="CDD" id="cd06186">
    <property type="entry name" value="NOX_Duox_like_FAD_NADP"/>
    <property type="match status" value="1"/>
</dbReference>
<dbReference type="Pfam" id="PF13499">
    <property type="entry name" value="EF-hand_7"/>
    <property type="match status" value="1"/>
</dbReference>
<dbReference type="CDD" id="cd00051">
    <property type="entry name" value="EFh"/>
    <property type="match status" value="1"/>
</dbReference>
<dbReference type="SUPFAM" id="SSF47473">
    <property type="entry name" value="EF-hand"/>
    <property type="match status" value="1"/>
</dbReference>
<comment type="subcellular location">
    <subcellularLocation>
        <location evidence="1">Membrane</location>
        <topology evidence="1">Multi-pass membrane protein</topology>
    </subcellularLocation>
</comment>
<dbReference type="Pfam" id="PF08022">
    <property type="entry name" value="FAD_binding_8"/>
    <property type="match status" value="1"/>
</dbReference>
<dbReference type="OrthoDB" id="167398at2759"/>
<dbReference type="Pfam" id="PF08030">
    <property type="entry name" value="NAD_binding_6"/>
    <property type="match status" value="1"/>
</dbReference>
<dbReference type="Gene3D" id="2.40.30.10">
    <property type="entry name" value="Translation factors"/>
    <property type="match status" value="1"/>
</dbReference>
<dbReference type="SFLD" id="SFLDG01168">
    <property type="entry name" value="Ferric_reductase_subgroup_(FRE"/>
    <property type="match status" value="1"/>
</dbReference>
<feature type="transmembrane region" description="Helical" evidence="9">
    <location>
        <begin position="458"/>
        <end position="482"/>
    </location>
</feature>
<evidence type="ECO:0000256" key="8">
    <source>
        <dbReference type="ARBA" id="ARBA00023136"/>
    </source>
</evidence>
<keyword evidence="13" id="KW-1185">Reference proteome</keyword>
<dbReference type="InParanoid" id="A0A151Z815"/>
<dbReference type="InterPro" id="IPR013130">
    <property type="entry name" value="Fe3_Rdtase_TM_dom"/>
</dbReference>
<dbReference type="GO" id="GO:0005509">
    <property type="term" value="F:calcium ion binding"/>
    <property type="evidence" value="ECO:0007669"/>
    <property type="project" value="InterPro"/>
</dbReference>
<dbReference type="SFLD" id="SFLDG01169">
    <property type="entry name" value="NADPH_oxidase_subgroup_(NOX)"/>
    <property type="match status" value="1"/>
</dbReference>
<evidence type="ECO:0000256" key="4">
    <source>
        <dbReference type="ARBA" id="ARBA00022827"/>
    </source>
</evidence>
<organism evidence="12 13">
    <name type="scientific">Tieghemostelium lacteum</name>
    <name type="common">Slime mold</name>
    <name type="synonym">Dictyostelium lacteum</name>
    <dbReference type="NCBI Taxonomy" id="361077"/>
    <lineage>
        <taxon>Eukaryota</taxon>
        <taxon>Amoebozoa</taxon>
        <taxon>Evosea</taxon>
        <taxon>Eumycetozoa</taxon>
        <taxon>Dictyostelia</taxon>
        <taxon>Dictyosteliales</taxon>
        <taxon>Raperosteliaceae</taxon>
        <taxon>Tieghemostelium</taxon>
    </lineage>
</organism>
<dbReference type="EMBL" id="LODT01000037">
    <property type="protein sequence ID" value="KYQ90113.1"/>
    <property type="molecule type" value="Genomic_DNA"/>
</dbReference>
<dbReference type="InterPro" id="IPR011992">
    <property type="entry name" value="EF-hand-dom_pair"/>
</dbReference>
<feature type="transmembrane region" description="Helical" evidence="9">
    <location>
        <begin position="502"/>
        <end position="529"/>
    </location>
</feature>
<evidence type="ECO:0000256" key="9">
    <source>
        <dbReference type="SAM" id="Phobius"/>
    </source>
</evidence>
<dbReference type="GO" id="GO:0016175">
    <property type="term" value="F:superoxide-generating NAD(P)H oxidase activity"/>
    <property type="evidence" value="ECO:0007669"/>
    <property type="project" value="TreeGrafter"/>
</dbReference>
<dbReference type="PROSITE" id="PS51384">
    <property type="entry name" value="FAD_FR"/>
    <property type="match status" value="1"/>
</dbReference>
<keyword evidence="2" id="KW-0285">Flavoprotein</keyword>
<dbReference type="SUPFAM" id="SSF52343">
    <property type="entry name" value="Ferredoxin reductase-like, C-terminal NADP-linked domain"/>
    <property type="match status" value="1"/>
</dbReference>
<feature type="domain" description="EF-hand" evidence="10">
    <location>
        <begin position="312"/>
        <end position="347"/>
    </location>
</feature>
<evidence type="ECO:0000256" key="1">
    <source>
        <dbReference type="ARBA" id="ARBA00004141"/>
    </source>
</evidence>
<evidence type="ECO:0000259" key="11">
    <source>
        <dbReference type="PROSITE" id="PS51384"/>
    </source>
</evidence>
<dbReference type="InterPro" id="IPR017938">
    <property type="entry name" value="Riboflavin_synthase-like_b-brl"/>
</dbReference>
<name>A0A151Z815_TIELA</name>